<dbReference type="AlphaFoldDB" id="A0A9N9PHY6"/>
<reference evidence="1" key="1">
    <citation type="submission" date="2021-06" db="EMBL/GenBank/DDBJ databases">
        <authorList>
            <person name="Kallberg Y."/>
            <person name="Tangrot J."/>
            <person name="Rosling A."/>
        </authorList>
    </citation>
    <scope>NUCLEOTIDE SEQUENCE</scope>
    <source>
        <strain evidence="1">MA453B</strain>
    </source>
</reference>
<accession>A0A9N9PHY6</accession>
<comment type="caution">
    <text evidence="1">The sequence shown here is derived from an EMBL/GenBank/DDBJ whole genome shotgun (WGS) entry which is preliminary data.</text>
</comment>
<gene>
    <name evidence="1" type="ORF">DERYTH_LOCUS27271</name>
</gene>
<dbReference type="EMBL" id="CAJVPY010061921">
    <property type="protein sequence ID" value="CAG8822299.1"/>
    <property type="molecule type" value="Genomic_DNA"/>
</dbReference>
<dbReference type="Proteomes" id="UP000789405">
    <property type="component" value="Unassembled WGS sequence"/>
</dbReference>
<evidence type="ECO:0000313" key="1">
    <source>
        <dbReference type="EMBL" id="CAG8822299.1"/>
    </source>
</evidence>
<organism evidence="1 2">
    <name type="scientific">Dentiscutata erythropus</name>
    <dbReference type="NCBI Taxonomy" id="1348616"/>
    <lineage>
        <taxon>Eukaryota</taxon>
        <taxon>Fungi</taxon>
        <taxon>Fungi incertae sedis</taxon>
        <taxon>Mucoromycota</taxon>
        <taxon>Glomeromycotina</taxon>
        <taxon>Glomeromycetes</taxon>
        <taxon>Diversisporales</taxon>
        <taxon>Gigasporaceae</taxon>
        <taxon>Dentiscutata</taxon>
    </lineage>
</organism>
<keyword evidence="2" id="KW-1185">Reference proteome</keyword>
<proteinExistence type="predicted"/>
<name>A0A9N9PHY6_9GLOM</name>
<evidence type="ECO:0000313" key="2">
    <source>
        <dbReference type="Proteomes" id="UP000789405"/>
    </source>
</evidence>
<protein>
    <submittedName>
        <fullName evidence="1">27226_t:CDS:1</fullName>
    </submittedName>
</protein>
<sequence length="47" mass="5515">MENADVEDDGIETGNMEAINHDNEIENVYIIEDDENEIEDETIMRMR</sequence>